<dbReference type="Pfam" id="PF17976">
    <property type="entry name" value="zf-RING_12"/>
    <property type="match status" value="1"/>
</dbReference>
<evidence type="ECO:0000259" key="22">
    <source>
        <dbReference type="PROSITE" id="PS51873"/>
    </source>
</evidence>
<dbReference type="Proteomes" id="UP001176961">
    <property type="component" value="Unassembled WGS sequence"/>
</dbReference>
<feature type="domain" description="Ubiquitin-like" evidence="21">
    <location>
        <begin position="4"/>
        <end position="78"/>
    </location>
</feature>
<evidence type="ECO:0000256" key="6">
    <source>
        <dbReference type="ARBA" id="ARBA00022490"/>
    </source>
</evidence>
<keyword evidence="6" id="KW-0963">Cytoplasm</keyword>
<dbReference type="InterPro" id="IPR031127">
    <property type="entry name" value="E3_UB_ligase_RBR"/>
</dbReference>
<dbReference type="AlphaFoldDB" id="A0AA36M4J4"/>
<dbReference type="PIRSF" id="PIRSF037880">
    <property type="entry name" value="Parkin"/>
    <property type="match status" value="1"/>
</dbReference>
<evidence type="ECO:0000256" key="11">
    <source>
        <dbReference type="ARBA" id="ARBA00022771"/>
    </source>
</evidence>
<evidence type="ECO:0000256" key="5">
    <source>
        <dbReference type="ARBA" id="ARBA00012251"/>
    </source>
</evidence>
<keyword evidence="12 19" id="KW-0833">Ubl conjugation pathway</keyword>
<keyword evidence="7" id="KW-0597">Phosphoprotein</keyword>
<comment type="subunit">
    <text evidence="19">Forms an E3 ubiquitin ligase complex.</text>
</comment>
<dbReference type="InterPro" id="IPR000626">
    <property type="entry name" value="Ubiquitin-like_dom"/>
</dbReference>
<organism evidence="23 24">
    <name type="scientific">Cylicocyclus nassatus</name>
    <name type="common">Nematode worm</name>
    <dbReference type="NCBI Taxonomy" id="53992"/>
    <lineage>
        <taxon>Eukaryota</taxon>
        <taxon>Metazoa</taxon>
        <taxon>Ecdysozoa</taxon>
        <taxon>Nematoda</taxon>
        <taxon>Chromadorea</taxon>
        <taxon>Rhabditida</taxon>
        <taxon>Rhabditina</taxon>
        <taxon>Rhabditomorpha</taxon>
        <taxon>Strongyloidea</taxon>
        <taxon>Strongylidae</taxon>
        <taxon>Cylicocyclus</taxon>
    </lineage>
</organism>
<evidence type="ECO:0000256" key="16">
    <source>
        <dbReference type="ARBA" id="ARBA00023128"/>
    </source>
</evidence>
<comment type="similarity">
    <text evidence="17 19">Belongs to the RBR family. Parkin subfamily.</text>
</comment>
<dbReference type="Pfam" id="PF22605">
    <property type="entry name" value="IBR_2"/>
    <property type="match status" value="1"/>
</dbReference>
<dbReference type="InterPro" id="IPR003977">
    <property type="entry name" value="Parkin"/>
</dbReference>
<keyword evidence="9 19" id="KW-0479">Metal-binding</keyword>
<comment type="function">
    <text evidence="19">Functions within a multiprotein E3 ubiquitin ligase complex, catalyzing the covalent attachment of ubiquitin moieties onto substrate proteins.</text>
</comment>
<evidence type="ECO:0000313" key="23">
    <source>
        <dbReference type="EMBL" id="CAJ0597650.1"/>
    </source>
</evidence>
<evidence type="ECO:0000256" key="12">
    <source>
        <dbReference type="ARBA" id="ARBA00022786"/>
    </source>
</evidence>
<keyword evidence="13 19" id="KW-0862">Zinc</keyword>
<evidence type="ECO:0000256" key="20">
    <source>
        <dbReference type="PIRSR" id="PIRSR037880-1"/>
    </source>
</evidence>
<keyword evidence="24" id="KW-1185">Reference proteome</keyword>
<proteinExistence type="inferred from homology"/>
<evidence type="ECO:0000256" key="18">
    <source>
        <dbReference type="ARBA" id="ARBA00029536"/>
    </source>
</evidence>
<dbReference type="InterPro" id="IPR041170">
    <property type="entry name" value="Znf-RING_14"/>
</dbReference>
<dbReference type="Gene3D" id="1.20.120.1750">
    <property type="match status" value="1"/>
</dbReference>
<evidence type="ECO:0000256" key="1">
    <source>
        <dbReference type="ARBA" id="ARBA00001798"/>
    </source>
</evidence>
<dbReference type="GO" id="GO:0000151">
    <property type="term" value="C:ubiquitin ligase complex"/>
    <property type="evidence" value="ECO:0007669"/>
    <property type="project" value="UniProtKB-UniRule"/>
</dbReference>
<evidence type="ECO:0000256" key="15">
    <source>
        <dbReference type="ARBA" id="ARBA00023006"/>
    </source>
</evidence>
<dbReference type="PROSITE" id="PS51873">
    <property type="entry name" value="TRIAD"/>
    <property type="match status" value="1"/>
</dbReference>
<dbReference type="Pfam" id="PF17978">
    <property type="entry name" value="zf-RING_14"/>
    <property type="match status" value="1"/>
</dbReference>
<evidence type="ECO:0000313" key="24">
    <source>
        <dbReference type="Proteomes" id="UP001176961"/>
    </source>
</evidence>
<sequence>MDELAVVVHNRADHSKRSLVLPFKMDDTVKMIEERLSQKLGVPAQQLRVVLCGHALEECTMMKDLLLGPTTSLIVFVENQLPSASVARAASSDSPSDSQVTRGTPEIGSFYVWCKTCKDIRRGKLRVYCSECASSAVLVKTEPSCWRDVTRSKQIQVDCEECKSLEYAVFRFKCVKCNEIGAVLSHICGNWEHEECSVCLDEHNTYLFDLGCHHMVCRQCFVECLNLTLEETKFVFRPPYGYTITCPYPGCERCITDVHHFHVLGDEKYERYQKIAAEKLVAMDDQGVFCPYPDCSASFFWEVENDDGKTSCPECLRLFCRLCKSAKCVCGTDDPSTVTIKATTKKCPGCGANTERNQGCAHIHCIACKMDWCFICEAPWTDDCQWNHWFS</sequence>
<dbReference type="Gene3D" id="3.10.20.90">
    <property type="entry name" value="Phosphatidylinositol 3-kinase Catalytic Subunit, Chain A, domain 1"/>
    <property type="match status" value="1"/>
</dbReference>
<dbReference type="EMBL" id="CATQJL010000223">
    <property type="protein sequence ID" value="CAJ0597650.1"/>
    <property type="molecule type" value="Genomic_DNA"/>
</dbReference>
<dbReference type="GO" id="GO:0008270">
    <property type="term" value="F:zinc ion binding"/>
    <property type="evidence" value="ECO:0007669"/>
    <property type="project" value="UniProtKB-KW"/>
</dbReference>
<evidence type="ECO:0000259" key="21">
    <source>
        <dbReference type="PROSITE" id="PS50053"/>
    </source>
</evidence>
<comment type="subcellular location">
    <subcellularLocation>
        <location evidence="3">Cytoplasm</location>
        <location evidence="3">Cytosol</location>
    </subcellularLocation>
    <subcellularLocation>
        <location evidence="2 19">Mitochondrion</location>
    </subcellularLocation>
</comment>
<dbReference type="InterPro" id="IPR029071">
    <property type="entry name" value="Ubiquitin-like_domsf"/>
</dbReference>
<dbReference type="PANTHER" id="PTHR11685">
    <property type="entry name" value="RBR FAMILY RING FINGER AND IBR DOMAIN-CONTAINING"/>
    <property type="match status" value="1"/>
</dbReference>
<dbReference type="SMART" id="SM00647">
    <property type="entry name" value="IBR"/>
    <property type="match status" value="1"/>
</dbReference>
<reference evidence="23" key="1">
    <citation type="submission" date="2023-07" db="EMBL/GenBank/DDBJ databases">
        <authorList>
            <consortium name="CYATHOMIX"/>
        </authorList>
    </citation>
    <scope>NUCLEOTIDE SEQUENCE</scope>
    <source>
        <strain evidence="23">N/A</strain>
    </source>
</reference>
<feature type="active site" evidence="20">
    <location>
        <position position="360"/>
    </location>
</feature>
<evidence type="ECO:0000256" key="4">
    <source>
        <dbReference type="ARBA" id="ARBA00004906"/>
    </source>
</evidence>
<evidence type="ECO:0000256" key="9">
    <source>
        <dbReference type="ARBA" id="ARBA00022723"/>
    </source>
</evidence>
<dbReference type="PROSITE" id="PS50053">
    <property type="entry name" value="UBIQUITIN_2"/>
    <property type="match status" value="1"/>
</dbReference>
<dbReference type="GO" id="GO:0061630">
    <property type="term" value="F:ubiquitin protein ligase activity"/>
    <property type="evidence" value="ECO:0007669"/>
    <property type="project" value="UniProtKB-EC"/>
</dbReference>
<dbReference type="GO" id="GO:0006914">
    <property type="term" value="P:autophagy"/>
    <property type="evidence" value="ECO:0007669"/>
    <property type="project" value="UniProtKB-UniRule"/>
</dbReference>
<evidence type="ECO:0000256" key="2">
    <source>
        <dbReference type="ARBA" id="ARBA00004173"/>
    </source>
</evidence>
<comment type="caution">
    <text evidence="23">The sequence shown here is derived from an EMBL/GenBank/DDBJ whole genome shotgun (WGS) entry which is preliminary data.</text>
</comment>
<evidence type="ECO:0000256" key="3">
    <source>
        <dbReference type="ARBA" id="ARBA00004514"/>
    </source>
</evidence>
<evidence type="ECO:0000256" key="8">
    <source>
        <dbReference type="ARBA" id="ARBA00022679"/>
    </source>
</evidence>
<dbReference type="InterPro" id="IPR044066">
    <property type="entry name" value="TRIAD_supradom"/>
</dbReference>
<dbReference type="InterPro" id="IPR054694">
    <property type="entry name" value="Parkin-like_IBR"/>
</dbReference>
<keyword evidence="16 19" id="KW-0496">Mitochondrion</keyword>
<protein>
    <recommendedName>
        <fullName evidence="18 19">E3 ubiquitin-protein ligase parkin</fullName>
        <ecNumber evidence="5 19">2.3.2.31</ecNumber>
    </recommendedName>
</protein>
<keyword evidence="11" id="KW-0863">Zinc-finger</keyword>
<comment type="catalytic activity">
    <reaction evidence="1 19">
        <text>[E2 ubiquitin-conjugating enzyme]-S-ubiquitinyl-L-cysteine + [acceptor protein]-L-lysine = [E2 ubiquitin-conjugating enzyme]-L-cysteine + [acceptor protein]-N(6)-ubiquitinyl-L-lysine.</text>
        <dbReference type="EC" id="2.3.2.31"/>
    </reaction>
</comment>
<dbReference type="GO" id="GO:0005739">
    <property type="term" value="C:mitochondrion"/>
    <property type="evidence" value="ECO:0007669"/>
    <property type="project" value="UniProtKB-SubCell"/>
</dbReference>
<evidence type="ECO:0000256" key="19">
    <source>
        <dbReference type="PIRNR" id="PIRNR037880"/>
    </source>
</evidence>
<dbReference type="InterPro" id="IPR041565">
    <property type="entry name" value="Parkin_Znf-RING"/>
</dbReference>
<evidence type="ECO:0000256" key="7">
    <source>
        <dbReference type="ARBA" id="ARBA00022553"/>
    </source>
</evidence>
<keyword evidence="8" id="KW-0808">Transferase</keyword>
<gene>
    <name evidence="23" type="ORF">CYNAS_LOCUS9633</name>
</gene>
<dbReference type="EC" id="2.3.2.31" evidence="5 19"/>
<dbReference type="SUPFAM" id="SSF57850">
    <property type="entry name" value="RING/U-box"/>
    <property type="match status" value="2"/>
</dbReference>
<comment type="pathway">
    <text evidence="4 19">Protein modification; protein ubiquitination.</text>
</comment>
<evidence type="ECO:0000256" key="14">
    <source>
        <dbReference type="ARBA" id="ARBA00022843"/>
    </source>
</evidence>
<dbReference type="GO" id="GO:0005829">
    <property type="term" value="C:cytosol"/>
    <property type="evidence" value="ECO:0007669"/>
    <property type="project" value="UniProtKB-SubCell"/>
</dbReference>
<dbReference type="PRINTS" id="PR01475">
    <property type="entry name" value="PARKIN"/>
</dbReference>
<dbReference type="SUPFAM" id="SSF54236">
    <property type="entry name" value="Ubiquitin-like"/>
    <property type="match status" value="1"/>
</dbReference>
<evidence type="ECO:0000256" key="13">
    <source>
        <dbReference type="ARBA" id="ARBA00022833"/>
    </source>
</evidence>
<accession>A0AA36M4J4</accession>
<name>A0AA36M4J4_CYLNA</name>
<feature type="domain" description="RING-type" evidence="22">
    <location>
        <begin position="192"/>
        <end position="391"/>
    </location>
</feature>
<dbReference type="GO" id="GO:0009893">
    <property type="term" value="P:positive regulation of metabolic process"/>
    <property type="evidence" value="ECO:0007669"/>
    <property type="project" value="UniProtKB-ARBA"/>
</dbReference>
<evidence type="ECO:0000256" key="10">
    <source>
        <dbReference type="ARBA" id="ARBA00022737"/>
    </source>
</evidence>
<keyword evidence="14 19" id="KW-0832">Ubl conjugation</keyword>
<keyword evidence="10" id="KW-0677">Repeat</keyword>
<dbReference type="GO" id="GO:0016567">
    <property type="term" value="P:protein ubiquitination"/>
    <property type="evidence" value="ECO:0007669"/>
    <property type="project" value="UniProtKB-UniRule"/>
</dbReference>
<keyword evidence="15 19" id="KW-0072">Autophagy</keyword>
<dbReference type="InterPro" id="IPR002867">
    <property type="entry name" value="IBR_dom"/>
</dbReference>
<evidence type="ECO:0000256" key="17">
    <source>
        <dbReference type="ARBA" id="ARBA00029442"/>
    </source>
</evidence>